<dbReference type="Pfam" id="PF12771">
    <property type="entry name" value="SusD-like_2"/>
    <property type="match status" value="1"/>
</dbReference>
<evidence type="ECO:0008006" key="4">
    <source>
        <dbReference type="Google" id="ProtNLM"/>
    </source>
</evidence>
<feature type="signal peptide" evidence="1">
    <location>
        <begin position="1"/>
        <end position="20"/>
    </location>
</feature>
<sequence length="480" mass="52590">MKKIIIFLLPVVLLASCVDSLDDYNINEKKATVVPPATLFSNSLKGLADVLTTPSVNTNNFRLYVQYWSTTTYLDEPRYNLTARPIPQAMWQALYRDVISDLTESRKILTADALLSPAIKNNQLAQLEIVEVYAWSVLLNTFGNIPYTEAMNPENPLPKYDDAKTVYDAILVRLDAALGMITPASAGFTAGDLIYKGDMAKWSKFGNSLKLKLAMIIADVDAAKAKTLVAAAAPNVFTANADKAAFPYIGTPPNYNPIAQNLNILYSTRQDYVGASTLINPLNALNDPRRASFFTTTADGKYVGGNYGFLNTYANFSKVAPKIIEPTLEGLFMDYAEVEFFLAEAVERGFITSGTAASHYNAGITSSILYWGGTAADATTYLAQPLVAYATAKGDYKEKIGSQKWIALYNRGYEAWVEWRRLDYPKLLPPTGGSAPAGLAIPVRLIYPINEQTLNPANRETAAGAIGGDLAITKLWWDKQ</sequence>
<reference evidence="2 3" key="1">
    <citation type="submission" date="2020-03" db="EMBL/GenBank/DDBJ databases">
        <title>Genomic Encyclopedia of Type Strains, Phase IV (KMG-IV): sequencing the most valuable type-strain genomes for metagenomic binning, comparative biology and taxonomic classification.</title>
        <authorList>
            <person name="Goeker M."/>
        </authorList>
    </citation>
    <scope>NUCLEOTIDE SEQUENCE [LARGE SCALE GENOMIC DNA]</scope>
    <source>
        <strain evidence="2 3">DSM 102865</strain>
    </source>
</reference>
<dbReference type="PROSITE" id="PS51257">
    <property type="entry name" value="PROKAR_LIPOPROTEIN"/>
    <property type="match status" value="1"/>
</dbReference>
<evidence type="ECO:0000313" key="2">
    <source>
        <dbReference type="EMBL" id="NIJ53297.1"/>
    </source>
</evidence>
<name>A0ABX0UJV3_9BACT</name>
<comment type="caution">
    <text evidence="2">The sequence shown here is derived from an EMBL/GenBank/DDBJ whole genome shotgun (WGS) entry which is preliminary data.</text>
</comment>
<proteinExistence type="predicted"/>
<dbReference type="Gene3D" id="1.25.40.390">
    <property type="match status" value="1"/>
</dbReference>
<dbReference type="Proteomes" id="UP001179181">
    <property type="component" value="Unassembled WGS sequence"/>
</dbReference>
<gene>
    <name evidence="2" type="ORF">FHS68_002467</name>
</gene>
<dbReference type="InterPro" id="IPR041662">
    <property type="entry name" value="SusD-like_2"/>
</dbReference>
<keyword evidence="3" id="KW-1185">Reference proteome</keyword>
<dbReference type="InterPro" id="IPR011990">
    <property type="entry name" value="TPR-like_helical_dom_sf"/>
</dbReference>
<dbReference type="RefSeq" id="WP_167270285.1">
    <property type="nucleotide sequence ID" value="NZ_JAASQJ010000002.1"/>
</dbReference>
<dbReference type="SUPFAM" id="SSF48452">
    <property type="entry name" value="TPR-like"/>
    <property type="match status" value="1"/>
</dbReference>
<keyword evidence="1" id="KW-0732">Signal</keyword>
<evidence type="ECO:0000256" key="1">
    <source>
        <dbReference type="SAM" id="SignalP"/>
    </source>
</evidence>
<accession>A0ABX0UJV3</accession>
<dbReference type="EMBL" id="JAASQJ010000002">
    <property type="protein sequence ID" value="NIJ53297.1"/>
    <property type="molecule type" value="Genomic_DNA"/>
</dbReference>
<evidence type="ECO:0000313" key="3">
    <source>
        <dbReference type="Proteomes" id="UP001179181"/>
    </source>
</evidence>
<feature type="chain" id="PRO_5046325070" description="SusD/RagB family nutrient-binding outer membrane lipoprotein" evidence="1">
    <location>
        <begin position="21"/>
        <end position="480"/>
    </location>
</feature>
<protein>
    <recommendedName>
        <fullName evidence="4">SusD/RagB family nutrient-binding outer membrane lipoprotein</fullName>
    </recommendedName>
</protein>
<organism evidence="2 3">
    <name type="scientific">Dyadobacter arcticus</name>
    <dbReference type="NCBI Taxonomy" id="1078754"/>
    <lineage>
        <taxon>Bacteria</taxon>
        <taxon>Pseudomonadati</taxon>
        <taxon>Bacteroidota</taxon>
        <taxon>Cytophagia</taxon>
        <taxon>Cytophagales</taxon>
        <taxon>Spirosomataceae</taxon>
        <taxon>Dyadobacter</taxon>
    </lineage>
</organism>